<evidence type="ECO:0008006" key="4">
    <source>
        <dbReference type="Google" id="ProtNLM"/>
    </source>
</evidence>
<name>A0A2S8FDC5_9BACT</name>
<evidence type="ECO:0000313" key="2">
    <source>
        <dbReference type="EMBL" id="PQO30168.1"/>
    </source>
</evidence>
<reference evidence="2 3" key="1">
    <citation type="submission" date="2018-02" db="EMBL/GenBank/DDBJ databases">
        <title>Comparative genomes isolates from brazilian mangrove.</title>
        <authorList>
            <person name="Araujo J.E."/>
            <person name="Taketani R.G."/>
            <person name="Silva M.C.P."/>
            <person name="Loureco M.V."/>
            <person name="Andreote F.D."/>
        </authorList>
    </citation>
    <scope>NUCLEOTIDE SEQUENCE [LARGE SCALE GENOMIC DNA]</scope>
    <source>
        <strain evidence="2 3">NAP PRIS-MGV</strain>
    </source>
</reference>
<protein>
    <recommendedName>
        <fullName evidence="4">Nucleotidyl transferase AbiEii/AbiGii toxin family protein</fullName>
    </recommendedName>
</protein>
<feature type="region of interest" description="Disordered" evidence="1">
    <location>
        <begin position="23"/>
        <end position="70"/>
    </location>
</feature>
<accession>A0A2S8FDC5</accession>
<organism evidence="2 3">
    <name type="scientific">Blastopirellula marina</name>
    <dbReference type="NCBI Taxonomy" id="124"/>
    <lineage>
        <taxon>Bacteria</taxon>
        <taxon>Pseudomonadati</taxon>
        <taxon>Planctomycetota</taxon>
        <taxon>Planctomycetia</taxon>
        <taxon>Pirellulales</taxon>
        <taxon>Pirellulaceae</taxon>
        <taxon>Blastopirellula</taxon>
    </lineage>
</organism>
<comment type="caution">
    <text evidence="2">The sequence shown here is derived from an EMBL/GenBank/DDBJ whole genome shotgun (WGS) entry which is preliminary data.</text>
</comment>
<dbReference type="AlphaFoldDB" id="A0A2S8FDC5"/>
<evidence type="ECO:0000313" key="3">
    <source>
        <dbReference type="Proteomes" id="UP000239388"/>
    </source>
</evidence>
<dbReference type="Pfam" id="PF08843">
    <property type="entry name" value="AbiEii"/>
    <property type="match status" value="1"/>
</dbReference>
<dbReference type="EMBL" id="PUIB01000021">
    <property type="protein sequence ID" value="PQO30168.1"/>
    <property type="molecule type" value="Genomic_DNA"/>
</dbReference>
<evidence type="ECO:0000256" key="1">
    <source>
        <dbReference type="SAM" id="MobiDB-lite"/>
    </source>
</evidence>
<dbReference type="Proteomes" id="UP000239388">
    <property type="component" value="Unassembled WGS sequence"/>
</dbReference>
<gene>
    <name evidence="2" type="ORF">C5Y98_21715</name>
</gene>
<dbReference type="InterPro" id="IPR014942">
    <property type="entry name" value="AbiEii"/>
</dbReference>
<sequence length="374" mass="41886">MAMTDSSSDNLGQRLRRFFGRMVGGSNDQADAKPPQNTSGGTSFVDPLPQSNFAAPIHRDSPTPNTDAPTTLAAEMFEPGLTRPVIFEPALKHWPKAFRGGEPQFKTPEFAAAWHRDRLLALGHVLRTIEQSEHAESLVVRGSVLLATWLGDDARRPGDLDFVVLPSDWKVNDPQAKQMIDDLVAALQASEVSDSIQIPDQMFAAEEIWTYERAPGLRVIVPWHDSREHIGGTVQLDFVFGEELPSPAIEMSMLIGDQAPIEVQAASAEQSLAWKLLWLTTDMHASGKDLYDAVLLAEFVPLDARLLKRTFEHTDDPLGRDFATFTPRNVRDWYVEWEHFQQEYPLVQGTGAEWKDRLVQALRPVWQQLGESPD</sequence>
<proteinExistence type="predicted"/>